<dbReference type="Pfam" id="PF23872">
    <property type="entry name" value="DUF7227"/>
    <property type="match status" value="1"/>
</dbReference>
<reference evidence="2 3" key="1">
    <citation type="submission" date="2017-09" db="EMBL/GenBank/DDBJ databases">
        <title>The diverse metabolic capabilities of V. boronicumulans make it an excellent choice for continued studies on novel biodegradation.</title>
        <authorList>
            <person name="Sun S."/>
        </authorList>
    </citation>
    <scope>NUCLEOTIDE SEQUENCE [LARGE SCALE GENOMIC DNA]</scope>
    <source>
        <strain evidence="2 3">J1</strain>
    </source>
</reference>
<sequence>MSRNAKTGPIPVTTTSANSCPPGCSLQRNGCYAERGPLALHWKAVSEGGRGSTFDELLLEISTLRRHALWRHNQAGDLTPSSPGVIDEALLTKLALANKGRRGFTYTHYPPTPVNRAAIRKANQLGFTVNLSAETLAQVDAYAEVGIAPVVVILPAGTTESIRTPEGRHVVVCPASLGNTDCLHCGICQQRDRAAIMGFPAHGSGAKHVQAVFFEERSS</sequence>
<dbReference type="EMBL" id="CP023284">
    <property type="protein sequence ID" value="ATA57648.1"/>
    <property type="molecule type" value="Genomic_DNA"/>
</dbReference>
<dbReference type="Proteomes" id="UP000217154">
    <property type="component" value="Chromosome"/>
</dbReference>
<name>A0A250DTE8_9BURK</name>
<dbReference type="KEGG" id="vbo:CKY39_07880"/>
<proteinExistence type="predicted"/>
<gene>
    <name evidence="2" type="ORF">CKY39_07880</name>
</gene>
<feature type="domain" description="DUF7227" evidence="1">
    <location>
        <begin position="2"/>
        <end position="214"/>
    </location>
</feature>
<dbReference type="AlphaFoldDB" id="A0A250DTE8"/>
<protein>
    <recommendedName>
        <fullName evidence="1">DUF7227 domain-containing protein</fullName>
    </recommendedName>
</protein>
<evidence type="ECO:0000313" key="3">
    <source>
        <dbReference type="Proteomes" id="UP000217154"/>
    </source>
</evidence>
<dbReference type="InterPro" id="IPR055651">
    <property type="entry name" value="DUF7227"/>
</dbReference>
<accession>A0A250DTE8</accession>
<evidence type="ECO:0000259" key="1">
    <source>
        <dbReference type="Pfam" id="PF23872"/>
    </source>
</evidence>
<organism evidence="2 3">
    <name type="scientific">Variovorax boronicumulans</name>
    <dbReference type="NCBI Taxonomy" id="436515"/>
    <lineage>
        <taxon>Bacteria</taxon>
        <taxon>Pseudomonadati</taxon>
        <taxon>Pseudomonadota</taxon>
        <taxon>Betaproteobacteria</taxon>
        <taxon>Burkholderiales</taxon>
        <taxon>Comamonadaceae</taxon>
        <taxon>Variovorax</taxon>
    </lineage>
</organism>
<evidence type="ECO:0000313" key="2">
    <source>
        <dbReference type="EMBL" id="ATA57648.1"/>
    </source>
</evidence>